<name>A0ACC4E559_PURLI</name>
<sequence>MASYPSQRDVHRAAPSEEEQQHHLSSAPSISSGRPAGPACIVRTPSLAQSGSITSAGGPGVQSGRTGYFPQVSQSMLDQGRRTIVGPRPPQAMALPGLSAALPPVPLKPSREITASARFPRIAISIPRAPSSFRGLAA</sequence>
<evidence type="ECO:0000313" key="1">
    <source>
        <dbReference type="EMBL" id="KAL3962795.1"/>
    </source>
</evidence>
<comment type="caution">
    <text evidence="1">The sequence shown here is derived from an EMBL/GenBank/DDBJ whole genome shotgun (WGS) entry which is preliminary data.</text>
</comment>
<protein>
    <submittedName>
        <fullName evidence="1">Uncharacterized protein</fullName>
    </submittedName>
</protein>
<proteinExistence type="predicted"/>
<reference evidence="1" key="1">
    <citation type="submission" date="2024-12" db="EMBL/GenBank/DDBJ databases">
        <title>Comparative genomics and development of molecular markers within Purpureocillium lilacinum and among Purpureocillium species.</title>
        <authorList>
            <person name="Yeh Z.-Y."/>
            <person name="Ni N.-T."/>
            <person name="Lo P.-H."/>
            <person name="Mushyakhwo K."/>
            <person name="Lin C.-F."/>
            <person name="Nai Y.-S."/>
        </authorList>
    </citation>
    <scope>NUCLEOTIDE SEQUENCE</scope>
    <source>
        <strain evidence="1">NCHU-NPUST-175</strain>
    </source>
</reference>
<dbReference type="Proteomes" id="UP001638806">
    <property type="component" value="Unassembled WGS sequence"/>
</dbReference>
<accession>A0ACC4E559</accession>
<dbReference type="EMBL" id="JBGNUJ010000003">
    <property type="protein sequence ID" value="KAL3962795.1"/>
    <property type="molecule type" value="Genomic_DNA"/>
</dbReference>
<evidence type="ECO:0000313" key="2">
    <source>
        <dbReference type="Proteomes" id="UP001638806"/>
    </source>
</evidence>
<gene>
    <name evidence="1" type="ORF">ACCO45_004318</name>
</gene>
<organism evidence="1 2">
    <name type="scientific">Purpureocillium lilacinum</name>
    <name type="common">Paecilomyces lilacinus</name>
    <dbReference type="NCBI Taxonomy" id="33203"/>
    <lineage>
        <taxon>Eukaryota</taxon>
        <taxon>Fungi</taxon>
        <taxon>Dikarya</taxon>
        <taxon>Ascomycota</taxon>
        <taxon>Pezizomycotina</taxon>
        <taxon>Sordariomycetes</taxon>
        <taxon>Hypocreomycetidae</taxon>
        <taxon>Hypocreales</taxon>
        <taxon>Ophiocordycipitaceae</taxon>
        <taxon>Purpureocillium</taxon>
    </lineage>
</organism>
<keyword evidence="2" id="KW-1185">Reference proteome</keyword>